<dbReference type="Proteomes" id="UP001163632">
    <property type="component" value="Chromosome"/>
</dbReference>
<reference evidence="2 3" key="1">
    <citation type="journal article" date="2022" name="BMC Microbiol.">
        <title>Whole genome sequencing of Moraxella bovis strains from North America reveals two genotypes with different genetic determinants.</title>
        <authorList>
            <person name="Wynn E.L."/>
            <person name="Hille M.M."/>
            <person name="Loy J.D."/>
            <person name="Schuller G."/>
            <person name="Kuhn K.L."/>
            <person name="Dickey A.M."/>
            <person name="Bono J.L."/>
            <person name="Clawson M.L."/>
        </authorList>
    </citation>
    <scope>NUCLEOTIDE SEQUENCE [LARGE SCALE GENOMIC DNA]</scope>
    <source>
        <strain evidence="1">SAM102599</strain>
        <strain evidence="2 3">SAM57978</strain>
    </source>
</reference>
<evidence type="ECO:0000313" key="4">
    <source>
        <dbReference type="Proteomes" id="UP001163632"/>
    </source>
</evidence>
<dbReference type="AlphaFoldDB" id="A0AAX3ERM3"/>
<dbReference type="EMBL" id="CP087830">
    <property type="protein sequence ID" value="UZA02121.1"/>
    <property type="molecule type" value="Genomic_DNA"/>
</dbReference>
<dbReference type="EMBL" id="CP087781">
    <property type="protein sequence ID" value="UZA50654.1"/>
    <property type="molecule type" value="Genomic_DNA"/>
</dbReference>
<dbReference type="Proteomes" id="UP001163283">
    <property type="component" value="Chromosome"/>
</dbReference>
<proteinExistence type="predicted"/>
<name>A0AAX3ERM3_MORBO</name>
<protein>
    <submittedName>
        <fullName evidence="2">Uncharacterized protein</fullName>
    </submittedName>
</protein>
<evidence type="ECO:0000313" key="1">
    <source>
        <dbReference type="EMBL" id="UZA02121.1"/>
    </source>
</evidence>
<evidence type="ECO:0000313" key="2">
    <source>
        <dbReference type="EMBL" id="UZA50654.1"/>
    </source>
</evidence>
<keyword evidence="4" id="KW-1185">Reference proteome</keyword>
<gene>
    <name evidence="1" type="ORF">LP092_08955</name>
    <name evidence="2" type="ORF">LP129_08905</name>
</gene>
<evidence type="ECO:0000313" key="3">
    <source>
        <dbReference type="Proteomes" id="UP001163283"/>
    </source>
</evidence>
<organism evidence="2 3">
    <name type="scientific">Moraxella bovis</name>
    <dbReference type="NCBI Taxonomy" id="476"/>
    <lineage>
        <taxon>Bacteria</taxon>
        <taxon>Pseudomonadati</taxon>
        <taxon>Pseudomonadota</taxon>
        <taxon>Gammaproteobacteria</taxon>
        <taxon>Moraxellales</taxon>
        <taxon>Moraxellaceae</taxon>
        <taxon>Moraxella</taxon>
    </lineage>
</organism>
<accession>A0AAX3ERM3</accession>
<sequence length="104" mass="11986">MNTKQIAQQALQISQTGKLPTDKGEIDFLDKQTFAQSNTLLYRPDDLAQLFANDNQIGNGNLKLSVTHESSQQASNLSFDCQRTKRQCLLIKFCVRQKCRRWFF</sequence>